<evidence type="ECO:0008006" key="3">
    <source>
        <dbReference type="Google" id="ProtNLM"/>
    </source>
</evidence>
<reference evidence="1" key="1">
    <citation type="submission" date="2021-01" db="UniProtKB">
        <authorList>
            <consortium name="EnsemblMetazoa"/>
        </authorList>
    </citation>
    <scope>IDENTIFICATION</scope>
</reference>
<evidence type="ECO:0000313" key="1">
    <source>
        <dbReference type="EnsemblMetazoa" id="XP_016844284"/>
    </source>
</evidence>
<keyword evidence="2" id="KW-1185">Reference proteome</keyword>
<name>A0A7M7IUG3_NASVI</name>
<evidence type="ECO:0000313" key="2">
    <source>
        <dbReference type="Proteomes" id="UP000002358"/>
    </source>
</evidence>
<dbReference type="InParanoid" id="A0A7M7IUG3"/>
<protein>
    <recommendedName>
        <fullName evidence="3">Factor VIII intron 22 protein</fullName>
    </recommendedName>
</protein>
<dbReference type="EnsemblMetazoa" id="XM_016988795">
    <property type="protein sequence ID" value="XP_016844284"/>
    <property type="gene ID" value="LOC100113496"/>
</dbReference>
<dbReference type="GO" id="GO:0099518">
    <property type="term" value="P:vesicle cytoskeletal trafficking"/>
    <property type="evidence" value="ECO:0007669"/>
    <property type="project" value="TreeGrafter"/>
</dbReference>
<dbReference type="OMA" id="ELWQYAG"/>
<dbReference type="EnsemblMetazoa" id="XM_032596362">
    <property type="protein sequence ID" value="XP_032452253"/>
    <property type="gene ID" value="LOC100113496"/>
</dbReference>
<dbReference type="OrthoDB" id="10249246at2759"/>
<accession>A0A7M7IUG3</accession>
<dbReference type="EnsemblMetazoa" id="XM_031923422">
    <property type="protein sequence ID" value="XP_031779282"/>
    <property type="gene ID" value="LOC100113496"/>
</dbReference>
<gene>
    <name evidence="1" type="primary">100113496</name>
</gene>
<dbReference type="KEGG" id="nvi:100113496"/>
<dbReference type="EnsemblMetazoa" id="XM_008213902">
    <property type="protein sequence ID" value="XP_008212124"/>
    <property type="gene ID" value="LOC100113496"/>
</dbReference>
<dbReference type="EnsemblMetazoa" id="XM_008213904">
    <property type="protein sequence ID" value="XP_008212126"/>
    <property type="gene ID" value="LOC100113496"/>
</dbReference>
<dbReference type="EnsemblMetazoa" id="XM_001598942">
    <property type="protein sequence ID" value="XP_001598992"/>
    <property type="gene ID" value="LOC100113496"/>
</dbReference>
<dbReference type="EnsemblMetazoa" id="XM_032596365">
    <property type="protein sequence ID" value="XP_032452256"/>
    <property type="gene ID" value="LOC100113496"/>
</dbReference>
<dbReference type="AlphaFoldDB" id="A0A7M7IUG3"/>
<dbReference type="PANTHER" id="PTHR16797">
    <property type="entry name" value="FACTOR VIII-ASSOCIATED GENE 1"/>
    <property type="match status" value="1"/>
</dbReference>
<dbReference type="EnsemblMetazoa" id="XM_032596367">
    <property type="protein sequence ID" value="XP_032452258"/>
    <property type="gene ID" value="LOC100113496"/>
</dbReference>
<dbReference type="EnsemblMetazoa" id="XM_008213896">
    <property type="protein sequence ID" value="XP_008212118"/>
    <property type="gene ID" value="LOC100113496"/>
</dbReference>
<organism evidence="1 2">
    <name type="scientific">Nasonia vitripennis</name>
    <name type="common">Parasitic wasp</name>
    <dbReference type="NCBI Taxonomy" id="7425"/>
    <lineage>
        <taxon>Eukaryota</taxon>
        <taxon>Metazoa</taxon>
        <taxon>Ecdysozoa</taxon>
        <taxon>Arthropoda</taxon>
        <taxon>Hexapoda</taxon>
        <taxon>Insecta</taxon>
        <taxon>Pterygota</taxon>
        <taxon>Neoptera</taxon>
        <taxon>Endopterygota</taxon>
        <taxon>Hymenoptera</taxon>
        <taxon>Apocrita</taxon>
        <taxon>Proctotrupomorpha</taxon>
        <taxon>Chalcidoidea</taxon>
        <taxon>Pteromalidae</taxon>
        <taxon>Pteromalinae</taxon>
        <taxon>Nasonia</taxon>
    </lineage>
</organism>
<dbReference type="SUPFAM" id="SSF48452">
    <property type="entry name" value="TPR-like"/>
    <property type="match status" value="1"/>
</dbReference>
<dbReference type="PANTHER" id="PTHR16797:SF4">
    <property type="entry name" value="40-KDA HUNTINGTIN-ASSOCIATED PROTEIN"/>
    <property type="match status" value="1"/>
</dbReference>
<dbReference type="InterPro" id="IPR039494">
    <property type="entry name" value="F8A"/>
</dbReference>
<dbReference type="Gene3D" id="1.25.40.10">
    <property type="entry name" value="Tetratricopeptide repeat domain"/>
    <property type="match status" value="1"/>
</dbReference>
<dbReference type="GO" id="GO:0005769">
    <property type="term" value="C:early endosome"/>
    <property type="evidence" value="ECO:0007669"/>
    <property type="project" value="TreeGrafter"/>
</dbReference>
<dbReference type="InterPro" id="IPR011990">
    <property type="entry name" value="TPR-like_helical_dom_sf"/>
</dbReference>
<proteinExistence type="predicted"/>
<dbReference type="EnsemblMetazoa" id="XM_032596363">
    <property type="protein sequence ID" value="XP_032452254"/>
    <property type="gene ID" value="LOC100113496"/>
</dbReference>
<dbReference type="EnsemblMetazoa" id="XM_031923421">
    <property type="protein sequence ID" value="XP_031779281"/>
    <property type="gene ID" value="LOC100113496"/>
</dbReference>
<dbReference type="EnsemblMetazoa" id="XM_032596368">
    <property type="protein sequence ID" value="XP_032452259"/>
    <property type="gene ID" value="LOC100113496"/>
</dbReference>
<dbReference type="EnsemblMetazoa" id="XM_008213903">
    <property type="protein sequence ID" value="XP_008212125"/>
    <property type="gene ID" value="LOC100113496"/>
</dbReference>
<dbReference type="Proteomes" id="UP000002358">
    <property type="component" value="Chromosome 2"/>
</dbReference>
<sequence>MSLQDQNYQKTSHRNDFLSRYHIISNKLKKRFLRKPNVSEASEQFEALAVSFEQKELDQYAGWCWLAAARCQATLENQISEINLLARAGCQFIIANKKNKDIGCLSINKEDLQAAINALNHALTRCNNQQGFEVLSSGLAMKLSMNLGANSEGIEYIRKAAHSNPSVQAINILVSYYIKQGDYVSALQVLTELVEMIENHLGSRAISNYKNVLHKCEISRVLLLLILQPTPQRLAPSLVQLLEKYAWAEDSPVPNMMEDEMLLLQSLVLACQSHDYEALLALESELWPFFDSEQKELLQSLVQTFSKA</sequence>
<dbReference type="SMR" id="A0A7M7IUG3"/>
<dbReference type="EnsemblMetazoa" id="XM_008213905">
    <property type="protein sequence ID" value="XP_008212127"/>
    <property type="gene ID" value="LOC100113496"/>
</dbReference>
<dbReference type="EnsemblMetazoa" id="XM_032596364">
    <property type="protein sequence ID" value="XP_032452255"/>
    <property type="gene ID" value="LOC100113496"/>
</dbReference>
<dbReference type="FunCoup" id="A0A7M7IUG3">
    <property type="interactions" value="126"/>
</dbReference>